<evidence type="ECO:0000313" key="1">
    <source>
        <dbReference type="EMBL" id="GIG55413.1"/>
    </source>
</evidence>
<dbReference type="InterPro" id="IPR054206">
    <property type="entry name" value="DUF6912"/>
</dbReference>
<reference evidence="1" key="1">
    <citation type="submission" date="2021-01" db="EMBL/GenBank/DDBJ databases">
        <title>Whole genome shotgun sequence of Demequina activiva NBRC 110675.</title>
        <authorList>
            <person name="Komaki H."/>
            <person name="Tamura T."/>
        </authorList>
    </citation>
    <scope>NUCLEOTIDE SEQUENCE</scope>
    <source>
        <strain evidence="1">NBRC 110675</strain>
    </source>
</reference>
<dbReference type="EMBL" id="BONR01000005">
    <property type="protein sequence ID" value="GIG55413.1"/>
    <property type="molecule type" value="Genomic_DNA"/>
</dbReference>
<dbReference type="RefSeq" id="WP_203656868.1">
    <property type="nucleotide sequence ID" value="NZ_BONR01000005.1"/>
</dbReference>
<comment type="caution">
    <text evidence="1">The sequence shown here is derived from an EMBL/GenBank/DDBJ whole genome shotgun (WGS) entry which is preliminary data.</text>
</comment>
<dbReference type="Pfam" id="PF21853">
    <property type="entry name" value="DUF6912"/>
    <property type="match status" value="1"/>
</dbReference>
<dbReference type="AlphaFoldDB" id="A0A919Q746"/>
<keyword evidence="2" id="KW-1185">Reference proteome</keyword>
<protein>
    <submittedName>
        <fullName evidence="1">Uncharacterized protein</fullName>
    </submittedName>
</protein>
<proteinExistence type="predicted"/>
<name>A0A919Q746_9MICO</name>
<sequence length="144" mass="15413">MRVYVPVTLSDLPAALSGRWEPQSGYAVTGRLLDIAVDDDEELLAEQVRDIAAVDAVLELRSPRRAVVVVDYPRADVTPVPNGHPAAVALEGRVDPSTIACAFVDEQDAAKDGAAAATGDGEALDRLEMRDLLWFDATEIDAID</sequence>
<accession>A0A919Q746</accession>
<organism evidence="1 2">
    <name type="scientific">Demequina activiva</name>
    <dbReference type="NCBI Taxonomy" id="1582364"/>
    <lineage>
        <taxon>Bacteria</taxon>
        <taxon>Bacillati</taxon>
        <taxon>Actinomycetota</taxon>
        <taxon>Actinomycetes</taxon>
        <taxon>Micrococcales</taxon>
        <taxon>Demequinaceae</taxon>
        <taxon>Demequina</taxon>
    </lineage>
</organism>
<gene>
    <name evidence="1" type="ORF">Dac01nite_21650</name>
</gene>
<dbReference type="Proteomes" id="UP000652354">
    <property type="component" value="Unassembled WGS sequence"/>
</dbReference>
<evidence type="ECO:0000313" key="2">
    <source>
        <dbReference type="Proteomes" id="UP000652354"/>
    </source>
</evidence>